<sequence>MIVAIAIAAITPLLLLAVVLTRETPSTQGFVITEGTRAALAVGNIPENALPSSLTLQVGDTLEITNNDTEAHTYAFIVLRPGETARHTFRQAGVFIGACTVNDHEEVTITVT</sequence>
<dbReference type="AlphaFoldDB" id="A0A6J6LDP0"/>
<name>A0A6J6LDP0_9ZZZZ</name>
<dbReference type="InterPro" id="IPR008972">
    <property type="entry name" value="Cupredoxin"/>
</dbReference>
<accession>A0A6J6LDP0</accession>
<evidence type="ECO:0000313" key="1">
    <source>
        <dbReference type="EMBL" id="CAB4660107.1"/>
    </source>
</evidence>
<gene>
    <name evidence="1" type="ORF">UFOPK2169_01347</name>
</gene>
<organism evidence="1">
    <name type="scientific">freshwater metagenome</name>
    <dbReference type="NCBI Taxonomy" id="449393"/>
    <lineage>
        <taxon>unclassified sequences</taxon>
        <taxon>metagenomes</taxon>
        <taxon>ecological metagenomes</taxon>
    </lineage>
</organism>
<dbReference type="EMBL" id="CAEZWE010000063">
    <property type="protein sequence ID" value="CAB4660107.1"/>
    <property type="molecule type" value="Genomic_DNA"/>
</dbReference>
<protein>
    <submittedName>
        <fullName evidence="1">Unannotated protein</fullName>
    </submittedName>
</protein>
<dbReference type="SUPFAM" id="SSF49503">
    <property type="entry name" value="Cupredoxins"/>
    <property type="match status" value="1"/>
</dbReference>
<dbReference type="Gene3D" id="2.60.40.420">
    <property type="entry name" value="Cupredoxins - blue copper proteins"/>
    <property type="match status" value="1"/>
</dbReference>
<proteinExistence type="predicted"/>
<reference evidence="1" key="1">
    <citation type="submission" date="2020-05" db="EMBL/GenBank/DDBJ databases">
        <authorList>
            <person name="Chiriac C."/>
            <person name="Salcher M."/>
            <person name="Ghai R."/>
            <person name="Kavagutti S V."/>
        </authorList>
    </citation>
    <scope>NUCLEOTIDE SEQUENCE</scope>
</reference>